<dbReference type="InterPro" id="IPR036388">
    <property type="entry name" value="WH-like_DNA-bd_sf"/>
</dbReference>
<reference evidence="3 4" key="1">
    <citation type="submission" date="2024-03" db="EMBL/GenBank/DDBJ databases">
        <title>Community enrichment and isolation of bacterial strains for fucoidan degradation.</title>
        <authorList>
            <person name="Sichert A."/>
        </authorList>
    </citation>
    <scope>NUCLEOTIDE SEQUENCE [LARGE SCALE GENOMIC DNA]</scope>
    <source>
        <strain evidence="3 4">AS12</strain>
    </source>
</reference>
<dbReference type="PIRSF" id="PIRSF036158">
    <property type="entry name" value="UCP036158_MarR"/>
    <property type="match status" value="1"/>
</dbReference>
<dbReference type="EMBL" id="JBBMQS010000010">
    <property type="protein sequence ID" value="MEM5498910.1"/>
    <property type="molecule type" value="Genomic_DNA"/>
</dbReference>
<evidence type="ECO:0000313" key="4">
    <source>
        <dbReference type="Proteomes" id="UP001461163"/>
    </source>
</evidence>
<dbReference type="InterPro" id="IPR036390">
    <property type="entry name" value="WH_DNA-bd_sf"/>
</dbReference>
<keyword evidence="3" id="KW-0238">DNA-binding</keyword>
<evidence type="ECO:0000313" key="3">
    <source>
        <dbReference type="EMBL" id="MEM5498910.1"/>
    </source>
</evidence>
<sequence length="198" mass="22170">MSEKDKTTKATAEATGRERTDMEHSDTQGMDNRRKIVSSEHLASDGNWPLSEVEYGMTVVYNAFSQWMVRCANAAGIGELAVLDILILHNINHRGREKRLNDIAFMLNIIDTHTVNYALKKLLKLELVTGTKRGKEIFYATSNKGKLACEEYGRVREQCLLDGLQMLDIDQQELAKLASTLRSMSGLYDQASRAAASL</sequence>
<protein>
    <submittedName>
        <fullName evidence="3">Winged helix DNA-binding protein</fullName>
    </submittedName>
</protein>
<dbReference type="Gene3D" id="1.10.10.10">
    <property type="entry name" value="Winged helix-like DNA-binding domain superfamily/Winged helix DNA-binding domain"/>
    <property type="match status" value="1"/>
</dbReference>
<dbReference type="Pfam" id="PF13463">
    <property type="entry name" value="HTH_27"/>
    <property type="match status" value="1"/>
</dbReference>
<feature type="domain" description="HTH marR-type" evidence="2">
    <location>
        <begin position="83"/>
        <end position="145"/>
    </location>
</feature>
<accession>A0ABU9SYF3</accession>
<dbReference type="SUPFAM" id="SSF46785">
    <property type="entry name" value="Winged helix' DNA-binding domain"/>
    <property type="match status" value="1"/>
</dbReference>
<proteinExistence type="predicted"/>
<evidence type="ECO:0000256" key="1">
    <source>
        <dbReference type="SAM" id="MobiDB-lite"/>
    </source>
</evidence>
<comment type="caution">
    <text evidence="3">The sequence shown here is derived from an EMBL/GenBank/DDBJ whole genome shotgun (WGS) entry which is preliminary data.</text>
</comment>
<organism evidence="3 4">
    <name type="scientific">Paraglaciecola mesophila</name>
    <dbReference type="NCBI Taxonomy" id="197222"/>
    <lineage>
        <taxon>Bacteria</taxon>
        <taxon>Pseudomonadati</taxon>
        <taxon>Pseudomonadota</taxon>
        <taxon>Gammaproteobacteria</taxon>
        <taxon>Alteromonadales</taxon>
        <taxon>Alteromonadaceae</taxon>
        <taxon>Paraglaciecola</taxon>
    </lineage>
</organism>
<name>A0ABU9SYF3_9ALTE</name>
<dbReference type="RefSeq" id="WP_033184701.1">
    <property type="nucleotide sequence ID" value="NZ_JBBMQS010000010.1"/>
</dbReference>
<dbReference type="GO" id="GO:0003677">
    <property type="term" value="F:DNA binding"/>
    <property type="evidence" value="ECO:0007669"/>
    <property type="project" value="UniProtKB-KW"/>
</dbReference>
<dbReference type="InterPro" id="IPR000835">
    <property type="entry name" value="HTH_MarR-typ"/>
</dbReference>
<keyword evidence="4" id="KW-1185">Reference proteome</keyword>
<dbReference type="Proteomes" id="UP001461163">
    <property type="component" value="Unassembled WGS sequence"/>
</dbReference>
<feature type="compositionally biased region" description="Basic and acidic residues" evidence="1">
    <location>
        <begin position="15"/>
        <end position="34"/>
    </location>
</feature>
<evidence type="ECO:0000259" key="2">
    <source>
        <dbReference type="Pfam" id="PF13463"/>
    </source>
</evidence>
<feature type="region of interest" description="Disordered" evidence="1">
    <location>
        <begin position="1"/>
        <end position="34"/>
    </location>
</feature>
<dbReference type="InterPro" id="IPR014601">
    <property type="entry name" value="Trans_reg_MarR_HTH"/>
</dbReference>
<gene>
    <name evidence="3" type="ORF">WNY77_15980</name>
</gene>